<organism evidence="1 2">
    <name type="scientific">Accumulibacter regalis</name>
    <dbReference type="NCBI Taxonomy" id="522306"/>
    <lineage>
        <taxon>Bacteria</taxon>
        <taxon>Pseudomonadati</taxon>
        <taxon>Pseudomonadota</taxon>
        <taxon>Betaproteobacteria</taxon>
        <taxon>Candidatus Accumulibacter</taxon>
    </lineage>
</organism>
<sequence>MMMPIPCEPRRSQRVHVRNAFGHAGVAPHESALFSSRNPASIFRPPRKSTHTDLLVRRLILALRLPLQNLVRNSEVNVAP</sequence>
<protein>
    <submittedName>
        <fullName evidence="1">Uncharacterized protein</fullName>
    </submittedName>
</protein>
<dbReference type="Proteomes" id="UP000022141">
    <property type="component" value="Unassembled WGS sequence"/>
</dbReference>
<dbReference type="EMBL" id="JEMY01000071">
    <property type="protein sequence ID" value="EXI84316.1"/>
    <property type="molecule type" value="Genomic_DNA"/>
</dbReference>
<dbReference type="AlphaFoldDB" id="A0A011P9P7"/>
<gene>
    <name evidence="1" type="ORF">AW11_03913</name>
</gene>
<evidence type="ECO:0000313" key="1">
    <source>
        <dbReference type="EMBL" id="EXI84316.1"/>
    </source>
</evidence>
<evidence type="ECO:0000313" key="2">
    <source>
        <dbReference type="Proteomes" id="UP000022141"/>
    </source>
</evidence>
<name>A0A011P9P7_ACCRE</name>
<dbReference type="PATRIC" id="fig|1454004.3.peg.4016"/>
<comment type="caution">
    <text evidence="1">The sequence shown here is derived from an EMBL/GenBank/DDBJ whole genome shotgun (WGS) entry which is preliminary data.</text>
</comment>
<accession>A0A011P9P7</accession>
<keyword evidence="2" id="KW-1185">Reference proteome</keyword>
<reference evidence="1" key="1">
    <citation type="submission" date="2014-02" db="EMBL/GenBank/DDBJ databases">
        <title>Expanding our view of genomic diversity in Candidatus Accumulibacter clades.</title>
        <authorList>
            <person name="Skennerton C.T."/>
            <person name="Barr J.J."/>
            <person name="Slater F.R."/>
            <person name="Bond P.L."/>
            <person name="Tyson G.W."/>
        </authorList>
    </citation>
    <scope>NUCLEOTIDE SEQUENCE [LARGE SCALE GENOMIC DNA]</scope>
</reference>
<proteinExistence type="predicted"/>